<dbReference type="STRING" id="4097.A0A1S4ARX9"/>
<dbReference type="Proteomes" id="UP000790787">
    <property type="component" value="Chromosome 21"/>
</dbReference>
<comment type="similarity">
    <text evidence="10">Belongs to the cytochrome P450 family.</text>
</comment>
<dbReference type="OrthoDB" id="2789670at2759"/>
<feature type="binding site" description="axial binding residue" evidence="9">
    <location>
        <position position="446"/>
    </location>
    <ligand>
        <name>heme</name>
        <dbReference type="ChEBI" id="CHEBI:30413"/>
    </ligand>
    <ligandPart>
        <name>Fe</name>
        <dbReference type="ChEBI" id="CHEBI:18248"/>
    </ligandPart>
</feature>
<evidence type="ECO:0000256" key="8">
    <source>
        <dbReference type="ARBA" id="ARBA00023136"/>
    </source>
</evidence>
<dbReference type="PaxDb" id="4097-A0A1S4ARX9"/>
<keyword evidence="4 9" id="KW-0479">Metal-binding</keyword>
<evidence type="ECO:0000256" key="3">
    <source>
        <dbReference type="ARBA" id="ARBA00022692"/>
    </source>
</evidence>
<keyword evidence="7 9" id="KW-0408">Iron</keyword>
<accession>A0A1S4ARX9</accession>
<dbReference type="RefSeq" id="XP_016479502.1">
    <property type="nucleotide sequence ID" value="XM_016624016.2"/>
</dbReference>
<dbReference type="PRINTS" id="PR00385">
    <property type="entry name" value="P450"/>
</dbReference>
<dbReference type="InterPro" id="IPR036396">
    <property type="entry name" value="Cyt_P450_sf"/>
</dbReference>
<evidence type="ECO:0000256" key="9">
    <source>
        <dbReference type="PIRSR" id="PIRSR602401-1"/>
    </source>
</evidence>
<dbReference type="PANTHER" id="PTHR47945:SF5">
    <property type="entry name" value="CYTOCHROME P450 84A1-RELATED"/>
    <property type="match status" value="1"/>
</dbReference>
<feature type="transmembrane region" description="Helical" evidence="11">
    <location>
        <begin position="12"/>
        <end position="31"/>
    </location>
</feature>
<evidence type="ECO:0000256" key="10">
    <source>
        <dbReference type="RuleBase" id="RU000461"/>
    </source>
</evidence>
<dbReference type="AlphaFoldDB" id="A0A1S4ARX9"/>
<dbReference type="SMR" id="A0A1S4ARX9"/>
<keyword evidence="2 9" id="KW-0349">Heme</keyword>
<dbReference type="RefSeq" id="XP_016479502.1">
    <property type="nucleotide sequence ID" value="XM_016624016.1"/>
</dbReference>
<evidence type="ECO:0000256" key="4">
    <source>
        <dbReference type="ARBA" id="ARBA00022723"/>
    </source>
</evidence>
<keyword evidence="12" id="KW-1185">Reference proteome</keyword>
<evidence type="ECO:0000313" key="12">
    <source>
        <dbReference type="Proteomes" id="UP000790787"/>
    </source>
</evidence>
<dbReference type="InterPro" id="IPR001128">
    <property type="entry name" value="Cyt_P450"/>
</dbReference>
<dbReference type="InterPro" id="IPR002401">
    <property type="entry name" value="Cyt_P450_E_grp-I"/>
</dbReference>
<dbReference type="GO" id="GO:0016020">
    <property type="term" value="C:membrane"/>
    <property type="evidence" value="ECO:0007669"/>
    <property type="project" value="UniProtKB-SubCell"/>
</dbReference>
<proteinExistence type="inferred from homology"/>
<dbReference type="KEGG" id="nta:107800782"/>
<dbReference type="InterPro" id="IPR053062">
    <property type="entry name" value="CYP450_84A"/>
</dbReference>
<sequence length="509" mass="57821">MKVLIQNNPMILLYFILPIFVFFFFFILSIFRQKKFPPGPKGWPIIGNMMIMDQLTHRGLAKLAQKYGGILHLKMGYLPITVVSSPDEARQVLQLQDTVFSNRPATIAVKYLSYDRADTAFAHYGPFWRQMRKLCVMKLFSRRRAESWDSVRDEVDSMTKVVATSTGLSVNVGELVFGVSKNTIYRAAFGTSPDKEDELLTIMQEFSKLFGAFNLADFIPWLGWVDPQGLNTRMIKARASLDCFIDTIIDDHIQRKNEKDEKDNDMVDELLAFYDDEAKVTDSDDLQDALRLTRDNIKGIIMDVMFGGIETVASAVEWAMAELMRSPEDLKRVQQELTNIVGLHRKVEETDFDKLTYLKCCIKETLRLHPVIPVLIHEAAADATLSGHYIPAKSRVLVNVWAIGRDKNSWEDPDTFKPSRFLKEGVADFKGGNFEFLPFGSGRRSCPGMQLGLFAFEMTLAHLLHCFTWELPDGMKPSDVDMDDIFGLTAPKATRLVAVPSPRLLCPLY</sequence>
<reference evidence="13" key="2">
    <citation type="submission" date="2025-08" db="UniProtKB">
        <authorList>
            <consortium name="RefSeq"/>
        </authorList>
    </citation>
    <scope>IDENTIFICATION</scope>
    <source>
        <tissue evidence="13">Leaf</tissue>
    </source>
</reference>
<dbReference type="InterPro" id="IPR017972">
    <property type="entry name" value="Cyt_P450_CS"/>
</dbReference>
<dbReference type="FunFam" id="1.10.630.10:FF:000054">
    <property type="entry name" value="Cytochrome P450 84A1"/>
    <property type="match status" value="1"/>
</dbReference>
<dbReference type="GO" id="GO:0020037">
    <property type="term" value="F:heme binding"/>
    <property type="evidence" value="ECO:0007669"/>
    <property type="project" value="InterPro"/>
</dbReference>
<evidence type="ECO:0000256" key="11">
    <source>
        <dbReference type="SAM" id="Phobius"/>
    </source>
</evidence>
<gene>
    <name evidence="13" type="primary">LOC107800782</name>
</gene>
<evidence type="ECO:0000256" key="6">
    <source>
        <dbReference type="ARBA" id="ARBA00023002"/>
    </source>
</evidence>
<dbReference type="GO" id="GO:0004497">
    <property type="term" value="F:monooxygenase activity"/>
    <property type="evidence" value="ECO:0000318"/>
    <property type="project" value="GO_Central"/>
</dbReference>
<dbReference type="Gene3D" id="1.10.630.10">
    <property type="entry name" value="Cytochrome P450"/>
    <property type="match status" value="1"/>
</dbReference>
<evidence type="ECO:0000256" key="5">
    <source>
        <dbReference type="ARBA" id="ARBA00022989"/>
    </source>
</evidence>
<protein>
    <submittedName>
        <fullName evidence="13">Cytochrome P450 84A1</fullName>
    </submittedName>
</protein>
<dbReference type="GO" id="GO:0005506">
    <property type="term" value="F:iron ion binding"/>
    <property type="evidence" value="ECO:0007669"/>
    <property type="project" value="InterPro"/>
</dbReference>
<keyword evidence="10" id="KW-0503">Monooxygenase</keyword>
<comment type="cofactor">
    <cofactor evidence="9">
        <name>heme</name>
        <dbReference type="ChEBI" id="CHEBI:30413"/>
    </cofactor>
</comment>
<evidence type="ECO:0000256" key="7">
    <source>
        <dbReference type="ARBA" id="ARBA00023004"/>
    </source>
</evidence>
<keyword evidence="3 11" id="KW-0812">Transmembrane</keyword>
<dbReference type="OMA" id="GAPHRCM"/>
<evidence type="ECO:0000256" key="1">
    <source>
        <dbReference type="ARBA" id="ARBA00004167"/>
    </source>
</evidence>
<evidence type="ECO:0000256" key="2">
    <source>
        <dbReference type="ARBA" id="ARBA00022617"/>
    </source>
</evidence>
<dbReference type="GeneID" id="107800782"/>
<reference evidence="12" key="1">
    <citation type="journal article" date="2014" name="Nat. Commun.">
        <title>The tobacco genome sequence and its comparison with those of tomato and potato.</title>
        <authorList>
            <person name="Sierro N."/>
            <person name="Battey J.N."/>
            <person name="Ouadi S."/>
            <person name="Bakaher N."/>
            <person name="Bovet L."/>
            <person name="Willig A."/>
            <person name="Goepfert S."/>
            <person name="Peitsch M.C."/>
            <person name="Ivanov N.V."/>
        </authorList>
    </citation>
    <scope>NUCLEOTIDE SEQUENCE [LARGE SCALE GENOMIC DNA]</scope>
</reference>
<dbReference type="Pfam" id="PF00067">
    <property type="entry name" value="p450"/>
    <property type="match status" value="1"/>
</dbReference>
<keyword evidence="8 11" id="KW-0472">Membrane</keyword>
<organism evidence="12 13">
    <name type="scientific">Nicotiana tabacum</name>
    <name type="common">Common tobacco</name>
    <dbReference type="NCBI Taxonomy" id="4097"/>
    <lineage>
        <taxon>Eukaryota</taxon>
        <taxon>Viridiplantae</taxon>
        <taxon>Streptophyta</taxon>
        <taxon>Embryophyta</taxon>
        <taxon>Tracheophyta</taxon>
        <taxon>Spermatophyta</taxon>
        <taxon>Magnoliopsida</taxon>
        <taxon>eudicotyledons</taxon>
        <taxon>Gunneridae</taxon>
        <taxon>Pentapetalae</taxon>
        <taxon>asterids</taxon>
        <taxon>lamiids</taxon>
        <taxon>Solanales</taxon>
        <taxon>Solanaceae</taxon>
        <taxon>Nicotianoideae</taxon>
        <taxon>Nicotianeae</taxon>
        <taxon>Nicotiana</taxon>
    </lineage>
</organism>
<keyword evidence="6 10" id="KW-0560">Oxidoreductase</keyword>
<evidence type="ECO:0000313" key="13">
    <source>
        <dbReference type="RefSeq" id="XP_016479502.1"/>
    </source>
</evidence>
<keyword evidence="5 11" id="KW-1133">Transmembrane helix</keyword>
<dbReference type="CDD" id="cd11072">
    <property type="entry name" value="CYP71-like"/>
    <property type="match status" value="1"/>
</dbReference>
<dbReference type="PROSITE" id="PS00086">
    <property type="entry name" value="CYTOCHROME_P450"/>
    <property type="match status" value="1"/>
</dbReference>
<dbReference type="GO" id="GO:0016705">
    <property type="term" value="F:oxidoreductase activity, acting on paired donors, with incorporation or reduction of molecular oxygen"/>
    <property type="evidence" value="ECO:0007669"/>
    <property type="project" value="InterPro"/>
</dbReference>
<dbReference type="PRINTS" id="PR00463">
    <property type="entry name" value="EP450I"/>
</dbReference>
<comment type="subcellular location">
    <subcellularLocation>
        <location evidence="1">Membrane</location>
        <topology evidence="1">Single-pass membrane protein</topology>
    </subcellularLocation>
</comment>
<name>A0A1S4ARX9_TOBAC</name>
<dbReference type="SUPFAM" id="SSF48264">
    <property type="entry name" value="Cytochrome P450"/>
    <property type="match status" value="1"/>
</dbReference>
<dbReference type="PANTHER" id="PTHR47945">
    <property type="entry name" value="CYTOCHROME P450 84A1-RELATED"/>
    <property type="match status" value="1"/>
</dbReference>